<proteinExistence type="predicted"/>
<dbReference type="InterPro" id="IPR029063">
    <property type="entry name" value="SAM-dependent_MTases_sf"/>
</dbReference>
<dbReference type="Pfam" id="PF13649">
    <property type="entry name" value="Methyltransf_25"/>
    <property type="match status" value="1"/>
</dbReference>
<keyword evidence="1" id="KW-0949">S-adenosyl-L-methionine</keyword>
<feature type="domain" description="Methyltransferase" evidence="2">
    <location>
        <begin position="54"/>
        <end position="149"/>
    </location>
</feature>
<sequence length="225" mass="25653">MATSPYEYIYQTLKKNGEPAWTGKGYERAWSNLSATLQSFKQLGFLPLAGGRCLELGCGNGAMASLWLARHGYRVEGVDISSTAIAWAKENFATEGLRGNFQQADVCALDIFGPQRFDMVYDGSCLHCLIGEQRQLCFKHIQRIMTSDGIFVISSMCGEPKRPHDRENYDAKHYQLYEGGRPWRTLMPLDLLREELLKQGFTIFSELIHENPWWDHATLCCRRTT</sequence>
<keyword evidence="3" id="KW-0489">Methyltransferase</keyword>
<comment type="caution">
    <text evidence="3">The sequence shown here is derived from an EMBL/GenBank/DDBJ whole genome shotgun (WGS) entry which is preliminary data.</text>
</comment>
<dbReference type="PANTHER" id="PTHR43464">
    <property type="entry name" value="METHYLTRANSFERASE"/>
    <property type="match status" value="1"/>
</dbReference>
<gene>
    <name evidence="3" type="ORF">RDT67_06895</name>
</gene>
<protein>
    <submittedName>
        <fullName evidence="3">Class I SAM-dependent methyltransferase</fullName>
        <ecNumber evidence="3">2.1.-.-</ecNumber>
    </submittedName>
</protein>
<dbReference type="RefSeq" id="WP_309046925.1">
    <property type="nucleotide sequence ID" value="NZ_JAVIGA010000005.1"/>
</dbReference>
<dbReference type="GO" id="GO:0008168">
    <property type="term" value="F:methyltransferase activity"/>
    <property type="evidence" value="ECO:0007669"/>
    <property type="project" value="UniProtKB-KW"/>
</dbReference>
<dbReference type="Gene3D" id="3.40.50.150">
    <property type="entry name" value="Vaccinia Virus protein VP39"/>
    <property type="match status" value="1"/>
</dbReference>
<name>A0AAJ1YDQ6_SERFO</name>
<evidence type="ECO:0000313" key="3">
    <source>
        <dbReference type="EMBL" id="MDQ9126154.1"/>
    </source>
</evidence>
<organism evidence="3 4">
    <name type="scientific">Serratia fonticola</name>
    <dbReference type="NCBI Taxonomy" id="47917"/>
    <lineage>
        <taxon>Bacteria</taxon>
        <taxon>Pseudomonadati</taxon>
        <taxon>Pseudomonadota</taxon>
        <taxon>Gammaproteobacteria</taxon>
        <taxon>Enterobacterales</taxon>
        <taxon>Yersiniaceae</taxon>
        <taxon>Serratia</taxon>
    </lineage>
</organism>
<dbReference type="SUPFAM" id="SSF53335">
    <property type="entry name" value="S-adenosyl-L-methionine-dependent methyltransferases"/>
    <property type="match status" value="1"/>
</dbReference>
<dbReference type="EMBL" id="JAVIGA010000005">
    <property type="protein sequence ID" value="MDQ9126154.1"/>
    <property type="molecule type" value="Genomic_DNA"/>
</dbReference>
<accession>A0AAJ1YDQ6</accession>
<dbReference type="AlphaFoldDB" id="A0AAJ1YDQ6"/>
<dbReference type="EC" id="2.1.-.-" evidence="3"/>
<evidence type="ECO:0000313" key="4">
    <source>
        <dbReference type="Proteomes" id="UP001224622"/>
    </source>
</evidence>
<evidence type="ECO:0000256" key="1">
    <source>
        <dbReference type="ARBA" id="ARBA00022691"/>
    </source>
</evidence>
<dbReference type="Proteomes" id="UP001224622">
    <property type="component" value="Unassembled WGS sequence"/>
</dbReference>
<dbReference type="InterPro" id="IPR041698">
    <property type="entry name" value="Methyltransf_25"/>
</dbReference>
<evidence type="ECO:0000259" key="2">
    <source>
        <dbReference type="Pfam" id="PF13649"/>
    </source>
</evidence>
<dbReference type="CDD" id="cd02440">
    <property type="entry name" value="AdoMet_MTases"/>
    <property type="match status" value="1"/>
</dbReference>
<keyword evidence="3" id="KW-0808">Transferase</keyword>
<dbReference type="GO" id="GO:0032259">
    <property type="term" value="P:methylation"/>
    <property type="evidence" value="ECO:0007669"/>
    <property type="project" value="UniProtKB-KW"/>
</dbReference>
<reference evidence="3" key="1">
    <citation type="submission" date="2023-08" db="EMBL/GenBank/DDBJ databases">
        <title>The Comparative Genomic Analysis of Yersiniaceae from Polar Regions.</title>
        <authorList>
            <person name="Goncharov A."/>
            <person name="Aslanov B."/>
            <person name="Kolodzhieva V."/>
            <person name="Azarov D."/>
            <person name="Mochov A."/>
            <person name="Lebedeva E."/>
        </authorList>
    </citation>
    <scope>NUCLEOTIDE SEQUENCE</scope>
    <source>
        <strain evidence="3">Vf</strain>
    </source>
</reference>